<dbReference type="PANTHER" id="PTHR11985">
    <property type="entry name" value="GLYCEROL-3-PHOSPHATE DEHYDROGENASE"/>
    <property type="match status" value="1"/>
</dbReference>
<comment type="cofactor">
    <cofactor evidence="1">
        <name>FAD</name>
        <dbReference type="ChEBI" id="CHEBI:57692"/>
    </cofactor>
</comment>
<evidence type="ECO:0000256" key="6">
    <source>
        <dbReference type="ARBA" id="ARBA00023002"/>
    </source>
</evidence>
<comment type="caution">
    <text evidence="9">The sequence shown here is derived from an EMBL/GenBank/DDBJ whole genome shotgun (WGS) entry which is preliminary data.</text>
</comment>
<keyword evidence="3" id="KW-0285">Flavoprotein</keyword>
<dbReference type="InterPro" id="IPR000447">
    <property type="entry name" value="G3P_DH_FAD-dep"/>
</dbReference>
<protein>
    <submittedName>
        <fullName evidence="9">FAD-dependent oxidoreductase</fullName>
    </submittedName>
</protein>
<dbReference type="Pfam" id="PF01266">
    <property type="entry name" value="DAO"/>
    <property type="match status" value="1"/>
</dbReference>
<evidence type="ECO:0000256" key="2">
    <source>
        <dbReference type="ARBA" id="ARBA00007330"/>
    </source>
</evidence>
<accession>A0ABV8V251</accession>
<dbReference type="InterPro" id="IPR036188">
    <property type="entry name" value="FAD/NAD-bd_sf"/>
</dbReference>
<dbReference type="Proteomes" id="UP001595840">
    <property type="component" value="Unassembled WGS sequence"/>
</dbReference>
<evidence type="ECO:0000256" key="1">
    <source>
        <dbReference type="ARBA" id="ARBA00001974"/>
    </source>
</evidence>
<dbReference type="InterPro" id="IPR031656">
    <property type="entry name" value="DAO_C"/>
</dbReference>
<dbReference type="Gene3D" id="3.50.50.60">
    <property type="entry name" value="FAD/NAD(P)-binding domain"/>
    <property type="match status" value="1"/>
</dbReference>
<reference evidence="10" key="1">
    <citation type="journal article" date="2019" name="Int. J. Syst. Evol. Microbiol.">
        <title>The Global Catalogue of Microorganisms (GCM) 10K type strain sequencing project: providing services to taxonomists for standard genome sequencing and annotation.</title>
        <authorList>
            <consortium name="The Broad Institute Genomics Platform"/>
            <consortium name="The Broad Institute Genome Sequencing Center for Infectious Disease"/>
            <person name="Wu L."/>
            <person name="Ma J."/>
        </authorList>
    </citation>
    <scope>NUCLEOTIDE SEQUENCE [LARGE SCALE GENOMIC DNA]</scope>
    <source>
        <strain evidence="10">CECT 8570</strain>
    </source>
</reference>
<evidence type="ECO:0000259" key="8">
    <source>
        <dbReference type="Pfam" id="PF16901"/>
    </source>
</evidence>
<feature type="domain" description="FAD dependent oxidoreductase" evidence="7">
    <location>
        <begin position="18"/>
        <end position="349"/>
    </location>
</feature>
<evidence type="ECO:0000256" key="5">
    <source>
        <dbReference type="ARBA" id="ARBA00022827"/>
    </source>
</evidence>
<keyword evidence="6" id="KW-0560">Oxidoreductase</keyword>
<sequence length="540" mass="59700">MTSRAHLWQQLKQAEPWDMVVVGGGITGAGVALAAARQGLRVLLLEQQDYAWGTSSRSSKMVHGGLRYLAQGDINLTRHSLQEREYLIRALPGLVAPMGYYYVLGRKAPPRFAVKILLSFYDWFAGIDNHKYVSRPNLSSAVPGLNLAQVSGAYYYTDAVTDDSRLVQRVIGEAKLAGAHCLNYVKVVNFETDQSNDDPGQGVAIDVVDQCTGDALTLRAAVLVNATGAWADRLRNRVNPEVRVRPQRGSHILVTRERLAVEAALTLMHPVDGRYHFIYPWGGKTVIGTTDLDHKTDLDQEACLNAEEQNYLLLAANYAFPQAKLTCADIVSTWSGVRPIIASDNAKDPSKERRDHAVWVDGSLITVSGGKLTTFRLIALDVLAAVAKITGKCGGKAELDQLKAHYFNPLSVTVTELEGCGAPLAAQYLARYGDDAKGLIDTCVSEARQHEFAPLLDTHYSLADLRWALRYEQVVHLDDLLLRRTHLGLSLAHGAEQLFPALKILCQEELFWSEADWQLELARYQTIVKKYYSTAAIDEL</sequence>
<evidence type="ECO:0000256" key="4">
    <source>
        <dbReference type="ARBA" id="ARBA00022798"/>
    </source>
</evidence>
<evidence type="ECO:0000313" key="9">
    <source>
        <dbReference type="EMBL" id="MFC4361837.1"/>
    </source>
</evidence>
<keyword evidence="5" id="KW-0274">FAD</keyword>
<dbReference type="Gene3D" id="3.30.9.10">
    <property type="entry name" value="D-Amino Acid Oxidase, subunit A, domain 2"/>
    <property type="match status" value="1"/>
</dbReference>
<dbReference type="Pfam" id="PF16901">
    <property type="entry name" value="DAO_C"/>
    <property type="match status" value="1"/>
</dbReference>
<evidence type="ECO:0000259" key="7">
    <source>
        <dbReference type="Pfam" id="PF01266"/>
    </source>
</evidence>
<dbReference type="RefSeq" id="WP_290263886.1">
    <property type="nucleotide sequence ID" value="NZ_JAUFQG010000006.1"/>
</dbReference>
<evidence type="ECO:0000313" key="10">
    <source>
        <dbReference type="Proteomes" id="UP001595840"/>
    </source>
</evidence>
<dbReference type="InterPro" id="IPR038299">
    <property type="entry name" value="DAO_C_sf"/>
</dbReference>
<keyword evidence="4" id="KW-0319">Glycerol metabolism</keyword>
<keyword evidence="10" id="KW-1185">Reference proteome</keyword>
<dbReference type="InterPro" id="IPR006076">
    <property type="entry name" value="FAD-dep_OxRdtase"/>
</dbReference>
<feature type="domain" description="Alpha-glycerophosphate oxidase C-terminal" evidence="8">
    <location>
        <begin position="419"/>
        <end position="515"/>
    </location>
</feature>
<comment type="similarity">
    <text evidence="2">Belongs to the FAD-dependent glycerol-3-phosphate dehydrogenase family.</text>
</comment>
<dbReference type="SUPFAM" id="SSF51905">
    <property type="entry name" value="FAD/NAD(P)-binding domain"/>
    <property type="match status" value="1"/>
</dbReference>
<organism evidence="9 10">
    <name type="scientific">Simiduia curdlanivorans</name>
    <dbReference type="NCBI Taxonomy" id="1492769"/>
    <lineage>
        <taxon>Bacteria</taxon>
        <taxon>Pseudomonadati</taxon>
        <taxon>Pseudomonadota</taxon>
        <taxon>Gammaproteobacteria</taxon>
        <taxon>Cellvibrionales</taxon>
        <taxon>Cellvibrionaceae</taxon>
        <taxon>Simiduia</taxon>
    </lineage>
</organism>
<name>A0ABV8V251_9GAMM</name>
<evidence type="ECO:0000256" key="3">
    <source>
        <dbReference type="ARBA" id="ARBA00022630"/>
    </source>
</evidence>
<dbReference type="PANTHER" id="PTHR11985:SF35">
    <property type="entry name" value="ANAEROBIC GLYCEROL-3-PHOSPHATE DEHYDROGENASE SUBUNIT A"/>
    <property type="match status" value="1"/>
</dbReference>
<dbReference type="PRINTS" id="PR01001">
    <property type="entry name" value="FADG3PDH"/>
</dbReference>
<gene>
    <name evidence="9" type="ORF">ACFOX3_05955</name>
</gene>
<dbReference type="Gene3D" id="1.10.8.870">
    <property type="entry name" value="Alpha-glycerophosphate oxidase, cap domain"/>
    <property type="match status" value="1"/>
</dbReference>
<proteinExistence type="inferred from homology"/>
<dbReference type="EMBL" id="JBHSCX010000004">
    <property type="protein sequence ID" value="MFC4361837.1"/>
    <property type="molecule type" value="Genomic_DNA"/>
</dbReference>